<organism evidence="2 3">
    <name type="scientific">Romanomermis culicivorax</name>
    <name type="common">Nematode worm</name>
    <dbReference type="NCBI Taxonomy" id="13658"/>
    <lineage>
        <taxon>Eukaryota</taxon>
        <taxon>Metazoa</taxon>
        <taxon>Ecdysozoa</taxon>
        <taxon>Nematoda</taxon>
        <taxon>Enoplea</taxon>
        <taxon>Dorylaimia</taxon>
        <taxon>Mermithida</taxon>
        <taxon>Mermithoidea</taxon>
        <taxon>Mermithidae</taxon>
        <taxon>Romanomermis</taxon>
    </lineage>
</organism>
<keyword evidence="2" id="KW-1185">Reference proteome</keyword>
<dbReference type="Proteomes" id="UP000887565">
    <property type="component" value="Unplaced"/>
</dbReference>
<feature type="region of interest" description="Disordered" evidence="1">
    <location>
        <begin position="1"/>
        <end position="26"/>
    </location>
</feature>
<protein>
    <submittedName>
        <fullName evidence="3">Uncharacterized protein</fullName>
    </submittedName>
</protein>
<accession>A0A915L0F9</accession>
<sequence length="69" mass="7833">MSQRKCVNDSEGGQISEGDVRNNRTRPKPGLLFCNAHDDVFQEDRKSDTVRVSLIIILHSLFCQLLMEA</sequence>
<evidence type="ECO:0000313" key="2">
    <source>
        <dbReference type="Proteomes" id="UP000887565"/>
    </source>
</evidence>
<evidence type="ECO:0000256" key="1">
    <source>
        <dbReference type="SAM" id="MobiDB-lite"/>
    </source>
</evidence>
<dbReference type="AlphaFoldDB" id="A0A915L0F9"/>
<evidence type="ECO:0000313" key="3">
    <source>
        <dbReference type="WBParaSite" id="nRc.2.0.1.t44669-RA"/>
    </source>
</evidence>
<proteinExistence type="predicted"/>
<reference evidence="3" key="1">
    <citation type="submission" date="2022-11" db="UniProtKB">
        <authorList>
            <consortium name="WormBaseParasite"/>
        </authorList>
    </citation>
    <scope>IDENTIFICATION</scope>
</reference>
<dbReference type="WBParaSite" id="nRc.2.0.1.t44669-RA">
    <property type="protein sequence ID" value="nRc.2.0.1.t44669-RA"/>
    <property type="gene ID" value="nRc.2.0.1.g44669"/>
</dbReference>
<name>A0A915L0F9_ROMCU</name>